<dbReference type="InterPro" id="IPR003743">
    <property type="entry name" value="Zf-RING_7"/>
</dbReference>
<dbReference type="Proteomes" id="UP000523863">
    <property type="component" value="Unassembled WGS sequence"/>
</dbReference>
<proteinExistence type="predicted"/>
<dbReference type="Pfam" id="PF02591">
    <property type="entry name" value="Zn_ribbon_9"/>
    <property type="match status" value="1"/>
</dbReference>
<dbReference type="AlphaFoldDB" id="A0A7W9DAE4"/>
<protein>
    <recommendedName>
        <fullName evidence="6">DNA-binding protein</fullName>
    </recommendedName>
</protein>
<dbReference type="RefSeq" id="WP_183640628.1">
    <property type="nucleotide sequence ID" value="NZ_JACHBL010000001.1"/>
</dbReference>
<organism evidence="4 5">
    <name type="scientific">Neomicrococcus lactis</name>
    <dbReference type="NCBI Taxonomy" id="732241"/>
    <lineage>
        <taxon>Bacteria</taxon>
        <taxon>Bacillati</taxon>
        <taxon>Actinomycetota</taxon>
        <taxon>Actinomycetes</taxon>
        <taxon>Micrococcales</taxon>
        <taxon>Micrococcaceae</taxon>
        <taxon>Neomicrococcus</taxon>
    </lineage>
</organism>
<keyword evidence="1" id="KW-0175">Coiled coil</keyword>
<keyword evidence="5" id="KW-1185">Reference proteome</keyword>
<dbReference type="Pfam" id="PF24481">
    <property type="entry name" value="CT398_CC"/>
    <property type="match status" value="1"/>
</dbReference>
<evidence type="ECO:0000313" key="5">
    <source>
        <dbReference type="Proteomes" id="UP000523863"/>
    </source>
</evidence>
<name>A0A7W9DAE4_9MICC</name>
<dbReference type="InterPro" id="IPR056003">
    <property type="entry name" value="CT398_CC_hairpin"/>
</dbReference>
<sequence length="246" mass="27434">MAKAPVEDQFRLLELQQLDNVLDVAKRTFEQTLKHPDLAAAREKLSEAKTVLDAARAKVAEEAQAEKDLEHEIETIQARINKDQTALDQGNGSASTLTNLQHEIETLRAKKADLESSELEIMDSSEKHHEELKKAEKHFADAEKDLKLTEDNLRITLSEVQERGRHAQEERKRLADTIDSGLLTIYDKIRARNMGLGAARLFQGVSEGSNVRLPPGDLAEIAKAAPDDVVLCPDSGVILVRSEDWE</sequence>
<feature type="domain" description="C4-type zinc ribbon" evidence="2">
    <location>
        <begin position="205"/>
        <end position="239"/>
    </location>
</feature>
<reference evidence="4 5" key="1">
    <citation type="submission" date="2020-08" db="EMBL/GenBank/DDBJ databases">
        <title>Sequencing the genomes of 1000 actinobacteria strains.</title>
        <authorList>
            <person name="Klenk H.-P."/>
        </authorList>
    </citation>
    <scope>NUCLEOTIDE SEQUENCE [LARGE SCALE GENOMIC DNA]</scope>
    <source>
        <strain evidence="4 5">DSM 23694</strain>
    </source>
</reference>
<evidence type="ECO:0000259" key="2">
    <source>
        <dbReference type="Pfam" id="PF02591"/>
    </source>
</evidence>
<accession>A0A7W9DAE4</accession>
<dbReference type="EMBL" id="JACHBL010000001">
    <property type="protein sequence ID" value="MBB5597573.1"/>
    <property type="molecule type" value="Genomic_DNA"/>
</dbReference>
<feature type="domain" description="CT398-like coiled coil hairpin" evidence="3">
    <location>
        <begin position="15"/>
        <end position="193"/>
    </location>
</feature>
<evidence type="ECO:0008006" key="6">
    <source>
        <dbReference type="Google" id="ProtNLM"/>
    </source>
</evidence>
<feature type="coiled-coil region" evidence="1">
    <location>
        <begin position="38"/>
        <end position="177"/>
    </location>
</feature>
<evidence type="ECO:0000259" key="3">
    <source>
        <dbReference type="Pfam" id="PF24481"/>
    </source>
</evidence>
<dbReference type="Gene3D" id="1.10.287.1490">
    <property type="match status" value="1"/>
</dbReference>
<evidence type="ECO:0000256" key="1">
    <source>
        <dbReference type="SAM" id="Coils"/>
    </source>
</evidence>
<comment type="caution">
    <text evidence="4">The sequence shown here is derived from an EMBL/GenBank/DDBJ whole genome shotgun (WGS) entry which is preliminary data.</text>
</comment>
<evidence type="ECO:0000313" key="4">
    <source>
        <dbReference type="EMBL" id="MBB5597573.1"/>
    </source>
</evidence>
<gene>
    <name evidence="4" type="ORF">BKA12_000653</name>
</gene>